<dbReference type="Pfam" id="PF13411">
    <property type="entry name" value="MerR_1"/>
    <property type="match status" value="1"/>
</dbReference>
<dbReference type="EMBL" id="CP042261">
    <property type="protein sequence ID" value="QDY70015.1"/>
    <property type="molecule type" value="Genomic_DNA"/>
</dbReference>
<dbReference type="Proteomes" id="UP000318483">
    <property type="component" value="Chromosome"/>
</dbReference>
<reference evidence="2 3" key="1">
    <citation type="submission" date="2019-07" db="EMBL/GenBank/DDBJ databases">
        <title>Litoreibacter alkalisoli sp. nov., isolated from saline-alkaline soil.</title>
        <authorList>
            <person name="Wang S."/>
            <person name="Xu L."/>
            <person name="Xing Y.-T."/>
            <person name="Sun J.-Q."/>
        </authorList>
    </citation>
    <scope>NUCLEOTIDE SEQUENCE [LARGE SCALE GENOMIC DNA]</scope>
    <source>
        <strain evidence="2 3">LN3S51</strain>
    </source>
</reference>
<sequence>MTRYPLTIGAAAVAELIGVSSGYLRTLRFDGVLSHRPEGKSAAAEYGPTDVATLAVFRSLTEAGLSRKGAAVLARLTGFPTARYLEHMPGVSELHSSEIDLTDAERAQCFAACDRELPESRFCYYAIPELIEDDPRSSAVFLASLDELEQIHPRGLLLDFKGIASEIAMRLTQPLVTYRIDSVSEMEAQQ</sequence>
<evidence type="ECO:0000313" key="3">
    <source>
        <dbReference type="Proteomes" id="UP000318483"/>
    </source>
</evidence>
<dbReference type="InterPro" id="IPR000551">
    <property type="entry name" value="MerR-type_HTH_dom"/>
</dbReference>
<accession>A0A5B8I7Z2</accession>
<name>A0A5B8I7Z2_9RHOB</name>
<proteinExistence type="predicted"/>
<dbReference type="AlphaFoldDB" id="A0A5B8I7Z2"/>
<gene>
    <name evidence="2" type="ORF">FPZ52_10555</name>
</gene>
<dbReference type="KEGG" id="lit:FPZ52_10555"/>
<evidence type="ECO:0000259" key="1">
    <source>
        <dbReference type="Pfam" id="PF13411"/>
    </source>
</evidence>
<evidence type="ECO:0000313" key="2">
    <source>
        <dbReference type="EMBL" id="QDY70015.1"/>
    </source>
</evidence>
<organism evidence="2 3">
    <name type="scientific">Qingshengfaniella alkalisoli</name>
    <dbReference type="NCBI Taxonomy" id="2599296"/>
    <lineage>
        <taxon>Bacteria</taxon>
        <taxon>Pseudomonadati</taxon>
        <taxon>Pseudomonadota</taxon>
        <taxon>Alphaproteobacteria</taxon>
        <taxon>Rhodobacterales</taxon>
        <taxon>Paracoccaceae</taxon>
        <taxon>Qingshengfaniella</taxon>
    </lineage>
</organism>
<feature type="domain" description="HTH merR-type" evidence="1">
    <location>
        <begin position="12"/>
        <end position="73"/>
    </location>
</feature>
<keyword evidence="3" id="KW-1185">Reference proteome</keyword>
<protein>
    <recommendedName>
        <fullName evidence="1">HTH merR-type domain-containing protein</fullName>
    </recommendedName>
</protein>